<protein>
    <submittedName>
        <fullName evidence="1">Uncharacterized protein</fullName>
    </submittedName>
</protein>
<evidence type="ECO:0000313" key="1">
    <source>
        <dbReference type="EMBL" id="JAH59610.1"/>
    </source>
</evidence>
<dbReference type="AlphaFoldDB" id="A0A0E9U342"/>
<dbReference type="EMBL" id="GBXM01048967">
    <property type="protein sequence ID" value="JAH59610.1"/>
    <property type="molecule type" value="Transcribed_RNA"/>
</dbReference>
<accession>A0A0E9U342</accession>
<sequence>MSAFFKLFLSIGKRESPSCPSLHAVCMFLNSQSSTAVS</sequence>
<reference evidence="1" key="2">
    <citation type="journal article" date="2015" name="Fish Shellfish Immunol.">
        <title>Early steps in the European eel (Anguilla anguilla)-Vibrio vulnificus interaction in the gills: Role of the RtxA13 toxin.</title>
        <authorList>
            <person name="Callol A."/>
            <person name="Pajuelo D."/>
            <person name="Ebbesson L."/>
            <person name="Teles M."/>
            <person name="MacKenzie S."/>
            <person name="Amaro C."/>
        </authorList>
    </citation>
    <scope>NUCLEOTIDE SEQUENCE</scope>
</reference>
<proteinExistence type="predicted"/>
<name>A0A0E9U342_ANGAN</name>
<reference evidence="1" key="1">
    <citation type="submission" date="2014-11" db="EMBL/GenBank/DDBJ databases">
        <authorList>
            <person name="Amaro Gonzalez C."/>
        </authorList>
    </citation>
    <scope>NUCLEOTIDE SEQUENCE</scope>
</reference>
<organism evidence="1">
    <name type="scientific">Anguilla anguilla</name>
    <name type="common">European freshwater eel</name>
    <name type="synonym">Muraena anguilla</name>
    <dbReference type="NCBI Taxonomy" id="7936"/>
    <lineage>
        <taxon>Eukaryota</taxon>
        <taxon>Metazoa</taxon>
        <taxon>Chordata</taxon>
        <taxon>Craniata</taxon>
        <taxon>Vertebrata</taxon>
        <taxon>Euteleostomi</taxon>
        <taxon>Actinopterygii</taxon>
        <taxon>Neopterygii</taxon>
        <taxon>Teleostei</taxon>
        <taxon>Anguilliformes</taxon>
        <taxon>Anguillidae</taxon>
        <taxon>Anguilla</taxon>
    </lineage>
</organism>